<feature type="compositionally biased region" description="Low complexity" evidence="2">
    <location>
        <begin position="538"/>
        <end position="551"/>
    </location>
</feature>
<evidence type="ECO:0000313" key="5">
    <source>
        <dbReference type="EMBL" id="ANW03437.1"/>
    </source>
</evidence>
<reference evidence="5 6" key="1">
    <citation type="submission" date="2016-07" db="EMBL/GenBank/DDBJ databases">
        <title>Complete genome sequence of Bradyrhizobium icense LMTR 13T, a potential inoculant strain isolated from lima bean (Phaseolus lunatus) in Peru.</title>
        <authorList>
            <person name="Ormeno-Orrillo E."/>
            <person name="Duran D."/>
            <person name="Rogel M.A."/>
            <person name="Rey L."/>
            <person name="Imperial J."/>
            <person name="Ruiz-Argueso T."/>
            <person name="Martinez-Romero E."/>
        </authorList>
    </citation>
    <scope>NUCLEOTIDE SEQUENCE [LARGE SCALE GENOMIC DNA]</scope>
    <source>
        <strain evidence="5 6">LMTR 13</strain>
    </source>
</reference>
<dbReference type="PROSITE" id="PS50208">
    <property type="entry name" value="CASPASE_P20"/>
    <property type="match status" value="1"/>
</dbReference>
<dbReference type="Proteomes" id="UP000092839">
    <property type="component" value="Chromosome"/>
</dbReference>
<keyword evidence="3" id="KW-0732">Signal</keyword>
<sequence>MSRFKSLLLGAGLLAGLLNFAVTGAALAEAPNVDIRNGMQTPPADQRVALVIGNSNYQIAPKLANPGNDAQSMAQLLNSAGFEVTQATDLTRSDMVKVVQDFSARVAERGPGTVAMIYYAGHGVQVAGENYLLPVDAKIASPSDLDGNSVRLVDVIGTLESIPSRMRIVVLDACRNNPFPEINDAGRGLAIVDAPRGSIVGYSTAPGMEAQDGDGNHSPYTSAFLNVAREPNLPIEQLFKRVRLEVNNTTSGKQTPWESSSLTSDFYFFGDTALAAGRAPDRRPIMQTAANLPSRSVRQAYDYVLSEGSPEYYEEFIRLYPHDPLCDHIRLLLDNLRMATAWHKAVVANSPFAYKTFHDNYSNSPYAKSALKLQVAPKSVPLMQFTHLAKQSPNFKPGNIGNSSILGISKHNLGAQAHMPVPSKIITLPAKGTATNNPINGINNGKTGKITTLPGKLTGNSNGIGGKATTLPGKINPIPVNAGNNNSKVGKVTTLPPRIHNNPIRVTKPITTRPMTTRPMMTTAPRRFSSGMGGGGFSQRFGSSPSRSSFGGSFGGGFRR</sequence>
<name>A0A1B1UL62_9BRAD</name>
<accession>A0A1B1UL62</accession>
<evidence type="ECO:0000256" key="3">
    <source>
        <dbReference type="SAM" id="SignalP"/>
    </source>
</evidence>
<evidence type="ECO:0000313" key="6">
    <source>
        <dbReference type="Proteomes" id="UP000092839"/>
    </source>
</evidence>
<dbReference type="RefSeq" id="WP_065730614.1">
    <property type="nucleotide sequence ID" value="NZ_CP016428.1"/>
</dbReference>
<dbReference type="GO" id="GO:0006508">
    <property type="term" value="P:proteolysis"/>
    <property type="evidence" value="ECO:0007669"/>
    <property type="project" value="InterPro"/>
</dbReference>
<dbReference type="SMART" id="SM00115">
    <property type="entry name" value="CASc"/>
    <property type="match status" value="1"/>
</dbReference>
<dbReference type="InterPro" id="IPR011600">
    <property type="entry name" value="Pept_C14_caspase"/>
</dbReference>
<comment type="similarity">
    <text evidence="1">Belongs to the peptidase C14A family.</text>
</comment>
<keyword evidence="6" id="KW-1185">Reference proteome</keyword>
<feature type="domain" description="Caspase family p20" evidence="4">
    <location>
        <begin position="45"/>
        <end position="178"/>
    </location>
</feature>
<protein>
    <recommendedName>
        <fullName evidence="4">Caspase family p20 domain-containing protein</fullName>
    </recommendedName>
</protein>
<dbReference type="InterPro" id="IPR015917">
    <property type="entry name" value="Pept_C14A"/>
</dbReference>
<dbReference type="STRING" id="1274631.LMTR13_28150"/>
<dbReference type="GO" id="GO:0004197">
    <property type="term" value="F:cysteine-type endopeptidase activity"/>
    <property type="evidence" value="ECO:0007669"/>
    <property type="project" value="InterPro"/>
</dbReference>
<dbReference type="OrthoDB" id="9816009at2"/>
<dbReference type="InterPro" id="IPR052039">
    <property type="entry name" value="Caspase-related_regulators"/>
</dbReference>
<dbReference type="KEGG" id="bic:LMTR13_28150"/>
<dbReference type="Pfam" id="PF00656">
    <property type="entry name" value="Peptidase_C14"/>
    <property type="match status" value="1"/>
</dbReference>
<dbReference type="PANTHER" id="PTHR22576:SF37">
    <property type="entry name" value="MUCOSA-ASSOCIATED LYMPHOID TISSUE LYMPHOMA TRANSLOCATION PROTEIN 1"/>
    <property type="match status" value="1"/>
</dbReference>
<gene>
    <name evidence="5" type="ORF">LMTR13_28150</name>
</gene>
<dbReference type="EMBL" id="CP016428">
    <property type="protein sequence ID" value="ANW03437.1"/>
    <property type="molecule type" value="Genomic_DNA"/>
</dbReference>
<feature type="signal peptide" evidence="3">
    <location>
        <begin position="1"/>
        <end position="28"/>
    </location>
</feature>
<dbReference type="InterPro" id="IPR029030">
    <property type="entry name" value="Caspase-like_dom_sf"/>
</dbReference>
<evidence type="ECO:0000256" key="2">
    <source>
        <dbReference type="SAM" id="MobiDB-lite"/>
    </source>
</evidence>
<feature type="region of interest" description="Disordered" evidence="2">
    <location>
        <begin position="527"/>
        <end position="560"/>
    </location>
</feature>
<proteinExistence type="inferred from homology"/>
<evidence type="ECO:0000256" key="1">
    <source>
        <dbReference type="ARBA" id="ARBA00010134"/>
    </source>
</evidence>
<dbReference type="Gene3D" id="3.40.50.1460">
    <property type="match status" value="1"/>
</dbReference>
<dbReference type="AlphaFoldDB" id="A0A1B1UL62"/>
<dbReference type="PRINTS" id="PR00376">
    <property type="entry name" value="IL1BCENZYME"/>
</dbReference>
<feature type="chain" id="PRO_5008530633" description="Caspase family p20 domain-containing protein" evidence="3">
    <location>
        <begin position="29"/>
        <end position="560"/>
    </location>
</feature>
<organism evidence="5 6">
    <name type="scientific">Bradyrhizobium icense</name>
    <dbReference type="NCBI Taxonomy" id="1274631"/>
    <lineage>
        <taxon>Bacteria</taxon>
        <taxon>Pseudomonadati</taxon>
        <taxon>Pseudomonadota</taxon>
        <taxon>Alphaproteobacteria</taxon>
        <taxon>Hyphomicrobiales</taxon>
        <taxon>Nitrobacteraceae</taxon>
        <taxon>Bradyrhizobium</taxon>
    </lineage>
</organism>
<dbReference type="PANTHER" id="PTHR22576">
    <property type="entry name" value="MUCOSA ASSOCIATED LYMPHOID TISSUE LYMPHOMA TRANSLOCATION PROTEIN 1/PARACASPASE"/>
    <property type="match status" value="1"/>
</dbReference>
<dbReference type="SUPFAM" id="SSF52129">
    <property type="entry name" value="Caspase-like"/>
    <property type="match status" value="1"/>
</dbReference>
<evidence type="ECO:0000259" key="4">
    <source>
        <dbReference type="PROSITE" id="PS50208"/>
    </source>
</evidence>
<dbReference type="InterPro" id="IPR001309">
    <property type="entry name" value="Pept_C14_p20"/>
</dbReference>